<dbReference type="InterPro" id="IPR040442">
    <property type="entry name" value="Pyrv_kinase-like_dom_sf"/>
</dbReference>
<dbReference type="KEGG" id="sgy:Sgly_1777"/>
<dbReference type="GO" id="GO:0006950">
    <property type="term" value="P:response to stress"/>
    <property type="evidence" value="ECO:0007669"/>
    <property type="project" value="UniProtKB-ARBA"/>
</dbReference>
<reference evidence="22 23" key="1">
    <citation type="journal article" date="2011" name="Stand. Genomic Sci.">
        <title>Complete genome sequence of Syntrophobotulus glycolicus type strain (FlGlyR).</title>
        <authorList>
            <person name="Han C."/>
            <person name="Mwirichia R."/>
            <person name="Chertkov O."/>
            <person name="Held B."/>
            <person name="Lapidus A."/>
            <person name="Nolan M."/>
            <person name="Lucas S."/>
            <person name="Hammon N."/>
            <person name="Deshpande S."/>
            <person name="Cheng J.F."/>
            <person name="Tapia R."/>
            <person name="Goodwin L."/>
            <person name="Pitluck S."/>
            <person name="Huntemann M."/>
            <person name="Liolios K."/>
            <person name="Ivanova N."/>
            <person name="Pagani I."/>
            <person name="Mavromatis K."/>
            <person name="Ovchinikova G."/>
            <person name="Pati A."/>
            <person name="Chen A."/>
            <person name="Palaniappan K."/>
            <person name="Land M."/>
            <person name="Hauser L."/>
            <person name="Brambilla E.M."/>
            <person name="Rohde M."/>
            <person name="Spring S."/>
            <person name="Sikorski J."/>
            <person name="Goker M."/>
            <person name="Woyke T."/>
            <person name="Bristow J."/>
            <person name="Eisen J.A."/>
            <person name="Markowitz V."/>
            <person name="Hugenholtz P."/>
            <person name="Kyrpides N.C."/>
            <person name="Klenk H.P."/>
            <person name="Detter J.C."/>
        </authorList>
    </citation>
    <scope>NUCLEOTIDE SEQUENCE [LARGE SCALE GENOMIC DNA]</scope>
    <source>
        <strain evidence="23">DSM 8271 / FlGlyR</strain>
    </source>
</reference>
<dbReference type="OrthoDB" id="9812123at2"/>
<dbReference type="InterPro" id="IPR036918">
    <property type="entry name" value="Pyrv_Knase_C_sf"/>
</dbReference>
<dbReference type="RefSeq" id="WP_013624942.1">
    <property type="nucleotide sequence ID" value="NC_015172.1"/>
</dbReference>
<dbReference type="InterPro" id="IPR008279">
    <property type="entry name" value="PEP-util_enz_mobile_dom"/>
</dbReference>
<dbReference type="GO" id="GO:0030955">
    <property type="term" value="F:potassium ion binding"/>
    <property type="evidence" value="ECO:0007669"/>
    <property type="project" value="UniProtKB-UniRule"/>
</dbReference>
<dbReference type="Pfam" id="PF02887">
    <property type="entry name" value="PK_C"/>
    <property type="match status" value="1"/>
</dbReference>
<keyword evidence="15 18" id="KW-0324">Glycolysis</keyword>
<sequence length="575" mass="61355">MRRTKIICTIGPASESPEMVQKLLSAGMNVARLNFSHGTHEEHGRRIKVLKEEAAKAGVSLAILLDTKGPEIRTGIVPEKGIELVKGAKFILDTSRELGSSERVSISYASLWQEVKTGTHILVDDGLIDLEVIHIAEEKIETRVCNGGFLKSQKGVNAPGVNVQLPALTSKDVEDIIFGLANEIDFIAASFARKATDILEVRRIVEEAGANVRIIAKIENREGLNNLEEILEVSDGIMIARGDLGVEIPVEEVPIHQKNIIALCNEIGKPVVVATQMLDSMIRQPRPTRAEASDVANAILDGADGIMLSGETAAGSYPLEAVKTMDKIAKQTEQILFKSNNTTFKIQNIAEGIGHASNTIATDLNATAIITPTHSGITPRMISRFRPKALIIAATPFEATARSLALNWGVHTMLVPISHETDELLTIAVTGALTRDLVKAGDIVVLTAGVPVGKTGTTNMIKVQVVGNVLARGTGIGKRLLSGTARTQQDIEQFNQGDILIASYTDSEVNPFLAKAGALVVEEGGLTSYAAIAALQYGIPAIVGAENALSKIREGQSITVDAYAGVVYEGIVNII</sequence>
<dbReference type="InterPro" id="IPR018209">
    <property type="entry name" value="Pyrv_Knase_AS"/>
</dbReference>
<dbReference type="InterPro" id="IPR015795">
    <property type="entry name" value="Pyrv_Knase_C"/>
</dbReference>
<keyword evidence="11 18" id="KW-0418">Kinase</keyword>
<evidence type="ECO:0000256" key="16">
    <source>
        <dbReference type="ARBA" id="ARBA00023317"/>
    </source>
</evidence>
<dbReference type="GO" id="GO:0004743">
    <property type="term" value="F:pyruvate kinase activity"/>
    <property type="evidence" value="ECO:0007669"/>
    <property type="project" value="UniProtKB-UniRule"/>
</dbReference>
<dbReference type="SUPFAM" id="SSF52009">
    <property type="entry name" value="Phosphohistidine domain"/>
    <property type="match status" value="1"/>
</dbReference>
<dbReference type="FunFam" id="3.20.20.60:FF:000001">
    <property type="entry name" value="Pyruvate kinase"/>
    <property type="match status" value="1"/>
</dbReference>
<dbReference type="GO" id="GO:0005524">
    <property type="term" value="F:ATP binding"/>
    <property type="evidence" value="ECO:0007669"/>
    <property type="project" value="UniProtKB-KW"/>
</dbReference>
<reference evidence="23" key="2">
    <citation type="submission" date="2011-02" db="EMBL/GenBank/DDBJ databases">
        <title>The complete genome of Syntrophobotulus glycolicus DSM 8271.</title>
        <authorList>
            <person name="Lucas S."/>
            <person name="Copeland A."/>
            <person name="Lapidus A."/>
            <person name="Bruce D."/>
            <person name="Goodwin L."/>
            <person name="Pitluck S."/>
            <person name="Kyrpides N."/>
            <person name="Mavromatis K."/>
            <person name="Pagani I."/>
            <person name="Ivanova N."/>
            <person name="Mikhailova N."/>
            <person name="Chertkov O."/>
            <person name="Held B."/>
            <person name="Detter J.C."/>
            <person name="Tapia R."/>
            <person name="Han C."/>
            <person name="Land M."/>
            <person name="Hauser L."/>
            <person name="Markowitz V."/>
            <person name="Cheng J.-F."/>
            <person name="Hugenholtz P."/>
            <person name="Woyke T."/>
            <person name="Wu D."/>
            <person name="Spring S."/>
            <person name="Schroeder M."/>
            <person name="Brambilla E."/>
            <person name="Klenk H.-P."/>
            <person name="Eisen J.A."/>
        </authorList>
    </citation>
    <scope>NUCLEOTIDE SEQUENCE [LARGE SCALE GENOMIC DNA]</scope>
    <source>
        <strain evidence="23">DSM 8271 / FlGlyR</strain>
    </source>
</reference>
<dbReference type="PANTHER" id="PTHR11817">
    <property type="entry name" value="PYRUVATE KINASE"/>
    <property type="match status" value="1"/>
</dbReference>
<dbReference type="Gene3D" id="2.40.33.10">
    <property type="entry name" value="PK beta-barrel domain-like"/>
    <property type="match status" value="1"/>
</dbReference>
<evidence type="ECO:0000256" key="10">
    <source>
        <dbReference type="ARBA" id="ARBA00022741"/>
    </source>
</evidence>
<dbReference type="Proteomes" id="UP000007488">
    <property type="component" value="Chromosome"/>
</dbReference>
<evidence type="ECO:0000256" key="13">
    <source>
        <dbReference type="ARBA" id="ARBA00022842"/>
    </source>
</evidence>
<dbReference type="Gene3D" id="3.50.30.10">
    <property type="entry name" value="Phosphohistidine domain"/>
    <property type="match status" value="1"/>
</dbReference>
<comment type="catalytic activity">
    <reaction evidence="18">
        <text>pyruvate + ATP = phosphoenolpyruvate + ADP + H(+)</text>
        <dbReference type="Rhea" id="RHEA:18157"/>
        <dbReference type="ChEBI" id="CHEBI:15361"/>
        <dbReference type="ChEBI" id="CHEBI:15378"/>
        <dbReference type="ChEBI" id="CHEBI:30616"/>
        <dbReference type="ChEBI" id="CHEBI:58702"/>
        <dbReference type="ChEBI" id="CHEBI:456216"/>
        <dbReference type="EC" id="2.7.1.40"/>
    </reaction>
</comment>
<comment type="similarity">
    <text evidence="4">In the C-terminal section; belongs to the PEP-utilizing enzyme family.</text>
</comment>
<evidence type="ECO:0000256" key="17">
    <source>
        <dbReference type="NCBIfam" id="TIGR01064"/>
    </source>
</evidence>
<dbReference type="GO" id="GO:0000287">
    <property type="term" value="F:magnesium ion binding"/>
    <property type="evidence" value="ECO:0007669"/>
    <property type="project" value="UniProtKB-UniRule"/>
</dbReference>
<dbReference type="HOGENOM" id="CLU_015439_0_2_9"/>
<dbReference type="AlphaFoldDB" id="F0SZI8"/>
<dbReference type="InterPro" id="IPR036637">
    <property type="entry name" value="Phosphohistidine_dom_sf"/>
</dbReference>
<keyword evidence="16 22" id="KW-0670">Pyruvate</keyword>
<comment type="similarity">
    <text evidence="5 18">Belongs to the pyruvate kinase family.</text>
</comment>
<dbReference type="FunFam" id="2.40.33.10:FF:000001">
    <property type="entry name" value="Pyruvate kinase"/>
    <property type="match status" value="1"/>
</dbReference>
<name>F0SZI8_SYNGF</name>
<dbReference type="UniPathway" id="UPA00109">
    <property type="reaction ID" value="UER00188"/>
</dbReference>
<dbReference type="NCBIfam" id="TIGR01064">
    <property type="entry name" value="pyruv_kin"/>
    <property type="match status" value="1"/>
</dbReference>
<feature type="domain" description="PEP-utilising enzyme mobile" evidence="20">
    <location>
        <begin position="494"/>
        <end position="565"/>
    </location>
</feature>
<dbReference type="EMBL" id="CP002547">
    <property type="protein sequence ID" value="ADY56074.1"/>
    <property type="molecule type" value="Genomic_DNA"/>
</dbReference>
<evidence type="ECO:0000256" key="7">
    <source>
        <dbReference type="ARBA" id="ARBA00018587"/>
    </source>
</evidence>
<evidence type="ECO:0000256" key="12">
    <source>
        <dbReference type="ARBA" id="ARBA00022840"/>
    </source>
</evidence>
<evidence type="ECO:0000256" key="2">
    <source>
        <dbReference type="ARBA" id="ARBA00001958"/>
    </source>
</evidence>
<evidence type="ECO:0000256" key="6">
    <source>
        <dbReference type="ARBA" id="ARBA00012142"/>
    </source>
</evidence>
<evidence type="ECO:0000256" key="4">
    <source>
        <dbReference type="ARBA" id="ARBA00006237"/>
    </source>
</evidence>
<feature type="domain" description="Pyruvate kinase C-terminal" evidence="21">
    <location>
        <begin position="353"/>
        <end position="463"/>
    </location>
</feature>
<evidence type="ECO:0000256" key="15">
    <source>
        <dbReference type="ARBA" id="ARBA00023152"/>
    </source>
</evidence>
<dbReference type="Pfam" id="PF00391">
    <property type="entry name" value="PEP-utilizers"/>
    <property type="match status" value="1"/>
</dbReference>
<comment type="cofactor">
    <cofactor evidence="2">
        <name>K(+)</name>
        <dbReference type="ChEBI" id="CHEBI:29103"/>
    </cofactor>
</comment>
<dbReference type="SUPFAM" id="SSF52935">
    <property type="entry name" value="PK C-terminal domain-like"/>
    <property type="match status" value="1"/>
</dbReference>
<dbReference type="Gene3D" id="3.20.20.60">
    <property type="entry name" value="Phosphoenolpyruvate-binding domains"/>
    <property type="match status" value="1"/>
</dbReference>
<dbReference type="InterPro" id="IPR015793">
    <property type="entry name" value="Pyrv_Knase_brl"/>
</dbReference>
<evidence type="ECO:0000256" key="14">
    <source>
        <dbReference type="ARBA" id="ARBA00022958"/>
    </source>
</evidence>
<evidence type="ECO:0000256" key="11">
    <source>
        <dbReference type="ARBA" id="ARBA00022777"/>
    </source>
</evidence>
<evidence type="ECO:0000259" key="21">
    <source>
        <dbReference type="Pfam" id="PF02887"/>
    </source>
</evidence>
<evidence type="ECO:0000256" key="5">
    <source>
        <dbReference type="ARBA" id="ARBA00008663"/>
    </source>
</evidence>
<evidence type="ECO:0000313" key="22">
    <source>
        <dbReference type="EMBL" id="ADY56074.1"/>
    </source>
</evidence>
<evidence type="ECO:0000259" key="20">
    <source>
        <dbReference type="Pfam" id="PF00391"/>
    </source>
</evidence>
<dbReference type="InterPro" id="IPR015813">
    <property type="entry name" value="Pyrv/PenolPyrv_kinase-like_dom"/>
</dbReference>
<feature type="domain" description="Pyruvate kinase barrel" evidence="19">
    <location>
        <begin position="1"/>
        <end position="322"/>
    </location>
</feature>
<dbReference type="PROSITE" id="PS00110">
    <property type="entry name" value="PYRUVATE_KINASE"/>
    <property type="match status" value="1"/>
</dbReference>
<evidence type="ECO:0000256" key="1">
    <source>
        <dbReference type="ARBA" id="ARBA00001946"/>
    </source>
</evidence>
<comment type="pathway">
    <text evidence="3 18">Carbohydrate degradation; glycolysis; pyruvate from D-glyceraldehyde 3-phosphate: step 5/5.</text>
</comment>
<dbReference type="Gene3D" id="3.40.1380.20">
    <property type="entry name" value="Pyruvate kinase, C-terminal domain"/>
    <property type="match status" value="1"/>
</dbReference>
<evidence type="ECO:0000256" key="3">
    <source>
        <dbReference type="ARBA" id="ARBA00004997"/>
    </source>
</evidence>
<dbReference type="GO" id="GO:0016301">
    <property type="term" value="F:kinase activity"/>
    <property type="evidence" value="ECO:0007669"/>
    <property type="project" value="UniProtKB-KW"/>
</dbReference>
<keyword evidence="8 18" id="KW-0808">Transferase</keyword>
<organism evidence="22 23">
    <name type="scientific">Syntrophobotulus glycolicus (strain DSM 8271 / FlGlyR)</name>
    <dbReference type="NCBI Taxonomy" id="645991"/>
    <lineage>
        <taxon>Bacteria</taxon>
        <taxon>Bacillati</taxon>
        <taxon>Bacillota</taxon>
        <taxon>Clostridia</taxon>
        <taxon>Eubacteriales</taxon>
        <taxon>Desulfitobacteriaceae</taxon>
        <taxon>Syntrophobotulus</taxon>
    </lineage>
</organism>
<dbReference type="InterPro" id="IPR011037">
    <property type="entry name" value="Pyrv_Knase-like_insert_dom_sf"/>
</dbReference>
<dbReference type="NCBIfam" id="NF004491">
    <property type="entry name" value="PRK05826.1"/>
    <property type="match status" value="1"/>
</dbReference>
<dbReference type="InterPro" id="IPR001697">
    <property type="entry name" value="Pyr_Knase"/>
</dbReference>
<dbReference type="SUPFAM" id="SSF51621">
    <property type="entry name" value="Phosphoenolpyruvate/pyruvate domain"/>
    <property type="match status" value="1"/>
</dbReference>
<keyword evidence="12" id="KW-0067">ATP-binding</keyword>
<proteinExistence type="inferred from homology"/>
<evidence type="ECO:0000259" key="19">
    <source>
        <dbReference type="Pfam" id="PF00224"/>
    </source>
</evidence>
<gene>
    <name evidence="22" type="ordered locus">Sgly_1777</name>
</gene>
<protein>
    <recommendedName>
        <fullName evidence="7 17">Pyruvate kinase</fullName>
        <ecNumber evidence="6 17">2.7.1.40</ecNumber>
    </recommendedName>
</protein>
<dbReference type="SUPFAM" id="SSF50800">
    <property type="entry name" value="PK beta-barrel domain-like"/>
    <property type="match status" value="1"/>
</dbReference>
<comment type="cofactor">
    <cofactor evidence="1">
        <name>Mg(2+)</name>
        <dbReference type="ChEBI" id="CHEBI:18420"/>
    </cofactor>
</comment>
<keyword evidence="14" id="KW-0630">Potassium</keyword>
<evidence type="ECO:0000256" key="9">
    <source>
        <dbReference type="ARBA" id="ARBA00022723"/>
    </source>
</evidence>
<keyword evidence="10" id="KW-0547">Nucleotide-binding</keyword>
<accession>F0SZI8</accession>
<dbReference type="Pfam" id="PF00224">
    <property type="entry name" value="PK"/>
    <property type="match status" value="1"/>
</dbReference>
<evidence type="ECO:0000313" key="23">
    <source>
        <dbReference type="Proteomes" id="UP000007488"/>
    </source>
</evidence>
<dbReference type="NCBIfam" id="NF004978">
    <property type="entry name" value="PRK06354.1"/>
    <property type="match status" value="1"/>
</dbReference>
<keyword evidence="13 18" id="KW-0460">Magnesium</keyword>
<keyword evidence="23" id="KW-1185">Reference proteome</keyword>
<evidence type="ECO:0000256" key="18">
    <source>
        <dbReference type="RuleBase" id="RU000504"/>
    </source>
</evidence>
<dbReference type="EC" id="2.7.1.40" evidence="6 17"/>
<dbReference type="PRINTS" id="PR01050">
    <property type="entry name" value="PYRUVTKNASE"/>
</dbReference>
<dbReference type="eggNOG" id="COG0469">
    <property type="taxonomic scope" value="Bacteria"/>
</dbReference>
<dbReference type="STRING" id="645991.Sgly_1777"/>
<keyword evidence="9" id="KW-0479">Metal-binding</keyword>
<evidence type="ECO:0000256" key="8">
    <source>
        <dbReference type="ARBA" id="ARBA00022679"/>
    </source>
</evidence>
<dbReference type="InterPro" id="IPR015806">
    <property type="entry name" value="Pyrv_Knase_insert_dom_sf"/>
</dbReference>